<proteinExistence type="predicted"/>
<accession>A0AAD5TG21</accession>
<evidence type="ECO:0000313" key="1">
    <source>
        <dbReference type="EMBL" id="KAJ3143132.1"/>
    </source>
</evidence>
<keyword evidence="2" id="KW-1185">Reference proteome</keyword>
<gene>
    <name evidence="1" type="ORF">HK100_009631</name>
</gene>
<comment type="caution">
    <text evidence="1">The sequence shown here is derived from an EMBL/GenBank/DDBJ whole genome shotgun (WGS) entry which is preliminary data.</text>
</comment>
<dbReference type="Pfam" id="PF11901">
    <property type="entry name" value="DM9"/>
    <property type="match status" value="1"/>
</dbReference>
<organism evidence="1 2">
    <name type="scientific">Physocladia obscura</name>
    <dbReference type="NCBI Taxonomy" id="109957"/>
    <lineage>
        <taxon>Eukaryota</taxon>
        <taxon>Fungi</taxon>
        <taxon>Fungi incertae sedis</taxon>
        <taxon>Chytridiomycota</taxon>
        <taxon>Chytridiomycota incertae sedis</taxon>
        <taxon>Chytridiomycetes</taxon>
        <taxon>Chytridiales</taxon>
        <taxon>Chytriomycetaceae</taxon>
        <taxon>Physocladia</taxon>
    </lineage>
</organism>
<name>A0AAD5TG21_9FUNG</name>
<dbReference type="PANTHER" id="PTHR31649:SF1">
    <property type="entry name" value="FARNESOIC ACID O-METHYL TRANSFERASE DOMAIN-CONTAINING PROTEIN"/>
    <property type="match status" value="1"/>
</dbReference>
<dbReference type="InterPro" id="IPR006616">
    <property type="entry name" value="DM9_repeat"/>
</dbReference>
<dbReference type="AlphaFoldDB" id="A0AAD5TG21"/>
<dbReference type="EMBL" id="JADGJH010000005">
    <property type="protein sequence ID" value="KAJ3143132.1"/>
    <property type="molecule type" value="Genomic_DNA"/>
</dbReference>
<evidence type="ECO:0000313" key="2">
    <source>
        <dbReference type="Proteomes" id="UP001211907"/>
    </source>
</evidence>
<sequence length="212" mass="22568">MTPPFQQQGGYQSETVVVEERREEERGFFDRPGVKIAEGILGTAAAAGLGAFAIHEWRERKRHDASTGMPAFTEYQTSRGPILGRDSDGAPLFAARASIHGGWHIGKARDGHQACISYGGKEEYIKGNFQILCGAASGVTAVPQGGALNLQGLPSMPLDAGHEDNGEKLFIGVVDYKGSVQVGKVGPAMNGINFGYAGKEENLTTYRVVCAL</sequence>
<dbReference type="Proteomes" id="UP001211907">
    <property type="component" value="Unassembled WGS sequence"/>
</dbReference>
<reference evidence="1" key="1">
    <citation type="submission" date="2020-05" db="EMBL/GenBank/DDBJ databases">
        <title>Phylogenomic resolution of chytrid fungi.</title>
        <authorList>
            <person name="Stajich J.E."/>
            <person name="Amses K."/>
            <person name="Simmons R."/>
            <person name="Seto K."/>
            <person name="Myers J."/>
            <person name="Bonds A."/>
            <person name="Quandt C.A."/>
            <person name="Barry K."/>
            <person name="Liu P."/>
            <person name="Grigoriev I."/>
            <person name="Longcore J.E."/>
            <person name="James T.Y."/>
        </authorList>
    </citation>
    <scope>NUCLEOTIDE SEQUENCE</scope>
    <source>
        <strain evidence="1">JEL0513</strain>
    </source>
</reference>
<protein>
    <submittedName>
        <fullName evidence="1">Uncharacterized protein</fullName>
    </submittedName>
</protein>
<dbReference type="PANTHER" id="PTHR31649">
    <property type="entry name" value="AGAP009604-PA"/>
    <property type="match status" value="1"/>
</dbReference>